<dbReference type="PROSITE" id="PS51257">
    <property type="entry name" value="PROKAR_LIPOPROTEIN"/>
    <property type="match status" value="1"/>
</dbReference>
<proteinExistence type="predicted"/>
<feature type="signal peptide" evidence="2">
    <location>
        <begin position="1"/>
        <end position="23"/>
    </location>
</feature>
<keyword evidence="2" id="KW-0732">Signal</keyword>
<dbReference type="Proteomes" id="UP000516305">
    <property type="component" value="Chromosome"/>
</dbReference>
<accession>A0A7H0VHY6</accession>
<evidence type="ECO:0000256" key="2">
    <source>
        <dbReference type="SAM" id="SignalP"/>
    </source>
</evidence>
<organism evidence="3 4">
    <name type="scientific">Croceimicrobium hydrocarbonivorans</name>
    <dbReference type="NCBI Taxonomy" id="2761580"/>
    <lineage>
        <taxon>Bacteria</taxon>
        <taxon>Pseudomonadati</taxon>
        <taxon>Bacteroidota</taxon>
        <taxon>Flavobacteriia</taxon>
        <taxon>Flavobacteriales</taxon>
        <taxon>Owenweeksiaceae</taxon>
        <taxon>Croceimicrobium</taxon>
    </lineage>
</organism>
<sequence length="478" mass="51834">MKKLLTKVSIVAASALLIVGCEAVDPTDVVNPNLSEDALVGQPNSSKSWLNGLERQLAITANNNLIVAEIASDNYVNTQTFFNQFVDGLTIDWQDDDVDDSQFHIARIREMALFGLSEIGPNDPNYDATVQAEFEFFAGLSHLWAAMYYRNLPGSAAGPVMSSDAHLDAAINYFNTSNTTSENTSAKAGMMRAYYLKGDATNAVAMANAVIADDAEFLRTIKFDPQNSRGNSNSLDYTVNSLQDALYDRGSFDDLQPLPKLDFLDPKFAVISANEDSEIPLFKVEEAHLIKAEAANAAGNDPGALLALTDLFTVVSNRPVRSLNDATEDRTERNPGTRPDSTDITVDGRAGLVLYRQGGNVNVPTVSGTSYDVAMVTGITGDAMLEAIYNIRQEVFIGEGLRMMDMGITLVVSQNEQLLNSNVTTSDTEPVIPGYLQAIASEIDAITYDEVARTCTINHNISNLIVQNKATADVCPFH</sequence>
<evidence type="ECO:0000313" key="3">
    <source>
        <dbReference type="EMBL" id="QNR25334.1"/>
    </source>
</evidence>
<reference evidence="3 4" key="1">
    <citation type="submission" date="2020-08" db="EMBL/GenBank/DDBJ databases">
        <title>Croceimicrobium hydrocarbonivorans gen. nov., sp. nov., a novel marine bacterium isolated from a bacterial consortium that degrades polyethylene terephthalate.</title>
        <authorList>
            <person name="Liu R."/>
        </authorList>
    </citation>
    <scope>NUCLEOTIDE SEQUENCE [LARGE SCALE GENOMIC DNA]</scope>
    <source>
        <strain evidence="3 4">A20-9</strain>
    </source>
</reference>
<feature type="chain" id="PRO_5028849652" description="Lipoprotein" evidence="2">
    <location>
        <begin position="24"/>
        <end position="478"/>
    </location>
</feature>
<evidence type="ECO:0008006" key="5">
    <source>
        <dbReference type="Google" id="ProtNLM"/>
    </source>
</evidence>
<keyword evidence="4" id="KW-1185">Reference proteome</keyword>
<name>A0A7H0VHY6_9FLAO</name>
<dbReference type="AlphaFoldDB" id="A0A7H0VHY6"/>
<dbReference type="InterPro" id="IPR011990">
    <property type="entry name" value="TPR-like_helical_dom_sf"/>
</dbReference>
<dbReference type="EMBL" id="CP060139">
    <property type="protein sequence ID" value="QNR25334.1"/>
    <property type="molecule type" value="Genomic_DNA"/>
</dbReference>
<gene>
    <name evidence="3" type="ORF">H4K34_05700</name>
</gene>
<dbReference type="Gene3D" id="1.25.40.390">
    <property type="match status" value="1"/>
</dbReference>
<protein>
    <recommendedName>
        <fullName evidence="5">Lipoprotein</fullName>
    </recommendedName>
</protein>
<dbReference type="RefSeq" id="WP_210759861.1">
    <property type="nucleotide sequence ID" value="NZ_CP060139.1"/>
</dbReference>
<dbReference type="SUPFAM" id="SSF48452">
    <property type="entry name" value="TPR-like"/>
    <property type="match status" value="1"/>
</dbReference>
<evidence type="ECO:0000256" key="1">
    <source>
        <dbReference type="SAM" id="MobiDB-lite"/>
    </source>
</evidence>
<feature type="region of interest" description="Disordered" evidence="1">
    <location>
        <begin position="323"/>
        <end position="343"/>
    </location>
</feature>
<dbReference type="KEGG" id="chyd:H4K34_05700"/>
<evidence type="ECO:0000313" key="4">
    <source>
        <dbReference type="Proteomes" id="UP000516305"/>
    </source>
</evidence>